<proteinExistence type="predicted"/>
<dbReference type="AlphaFoldDB" id="A0A8R1TQD7"/>
<dbReference type="Proteomes" id="UP000024404">
    <property type="component" value="Unassembled WGS sequence"/>
</dbReference>
<dbReference type="EMBL" id="CMVM020000076">
    <property type="status" value="NOT_ANNOTATED_CDS"/>
    <property type="molecule type" value="Genomic_DNA"/>
</dbReference>
<organism evidence="1 2">
    <name type="scientific">Onchocerca volvulus</name>
    <dbReference type="NCBI Taxonomy" id="6282"/>
    <lineage>
        <taxon>Eukaryota</taxon>
        <taxon>Metazoa</taxon>
        <taxon>Ecdysozoa</taxon>
        <taxon>Nematoda</taxon>
        <taxon>Chromadorea</taxon>
        <taxon>Rhabditida</taxon>
        <taxon>Spirurina</taxon>
        <taxon>Spiruromorpha</taxon>
        <taxon>Filarioidea</taxon>
        <taxon>Onchocercidae</taxon>
        <taxon>Onchocerca</taxon>
    </lineage>
</organism>
<protein>
    <submittedName>
        <fullName evidence="1">Uncharacterized protein</fullName>
    </submittedName>
</protein>
<keyword evidence="2" id="KW-1185">Reference proteome</keyword>
<sequence>MLIATPSFNYILKLRKFHSTTASGETELNGFDDCLREAAAHQRAVEDIPQVFKDYALRQHRTLSDLASLTESYYPSVIIYHSAVKMLTKLVKIETGLDALTFFASKSSSGASIDV</sequence>
<name>A0A8R1TQD7_ONCVO</name>
<dbReference type="EnsemblMetazoa" id="OVOC2912.1">
    <property type="protein sequence ID" value="OVOC2912.1"/>
    <property type="gene ID" value="WBGene00239721"/>
</dbReference>
<evidence type="ECO:0000313" key="2">
    <source>
        <dbReference type="Proteomes" id="UP000024404"/>
    </source>
</evidence>
<evidence type="ECO:0000313" key="1">
    <source>
        <dbReference type="EnsemblMetazoa" id="OVOC2912.1"/>
    </source>
</evidence>
<accession>A0A8R1TQD7</accession>
<reference evidence="1" key="2">
    <citation type="submission" date="2022-06" db="UniProtKB">
        <authorList>
            <consortium name="EnsemblMetazoa"/>
        </authorList>
    </citation>
    <scope>IDENTIFICATION</scope>
</reference>
<reference evidence="2" key="1">
    <citation type="submission" date="2013-10" db="EMBL/GenBank/DDBJ databases">
        <title>Genome sequencing of Onchocerca volvulus.</title>
        <authorList>
            <person name="Cotton J."/>
            <person name="Tsai J."/>
            <person name="Stanley E."/>
            <person name="Tracey A."/>
            <person name="Holroyd N."/>
            <person name="Lustigman S."/>
            <person name="Berriman M."/>
        </authorList>
    </citation>
    <scope>NUCLEOTIDE SEQUENCE</scope>
</reference>